<protein>
    <submittedName>
        <fullName evidence="3">Glycosyltransferase</fullName>
    </submittedName>
</protein>
<evidence type="ECO:0000313" key="4">
    <source>
        <dbReference type="Proteomes" id="UP000282438"/>
    </source>
</evidence>
<dbReference type="Proteomes" id="UP000282438">
    <property type="component" value="Chromosome"/>
</dbReference>
<organism evidence="3 4">
    <name type="scientific">Iodobacter ciconiae</name>
    <dbReference type="NCBI Taxonomy" id="2496266"/>
    <lineage>
        <taxon>Bacteria</taxon>
        <taxon>Pseudomonadati</taxon>
        <taxon>Pseudomonadota</taxon>
        <taxon>Betaproteobacteria</taxon>
        <taxon>Neisseriales</taxon>
        <taxon>Chitinibacteraceae</taxon>
        <taxon>Iodobacter</taxon>
    </lineage>
</organism>
<dbReference type="KEGG" id="iod:EJO50_16210"/>
<dbReference type="OrthoDB" id="9802525at2"/>
<evidence type="ECO:0000259" key="1">
    <source>
        <dbReference type="Pfam" id="PF00534"/>
    </source>
</evidence>
<reference evidence="3 4" key="1">
    <citation type="submission" date="2018-12" db="EMBL/GenBank/DDBJ databases">
        <title>Complete genome sequence of Iodobacter sp. H11R3.</title>
        <authorList>
            <person name="Bae J.-W."/>
        </authorList>
    </citation>
    <scope>NUCLEOTIDE SEQUENCE [LARGE SCALE GENOMIC DNA]</scope>
    <source>
        <strain evidence="3 4">H11R3</strain>
    </source>
</reference>
<keyword evidence="3" id="KW-0808">Transferase</keyword>
<dbReference type="InterPro" id="IPR001296">
    <property type="entry name" value="Glyco_trans_1"/>
</dbReference>
<proteinExistence type="predicted"/>
<dbReference type="SUPFAM" id="SSF53756">
    <property type="entry name" value="UDP-Glycosyltransferase/glycogen phosphorylase"/>
    <property type="match status" value="1"/>
</dbReference>
<name>A0A3S8ZWK5_9NEIS</name>
<dbReference type="GO" id="GO:0016757">
    <property type="term" value="F:glycosyltransferase activity"/>
    <property type="evidence" value="ECO:0007669"/>
    <property type="project" value="InterPro"/>
</dbReference>
<dbReference type="Gene3D" id="3.40.50.2000">
    <property type="entry name" value="Glycogen Phosphorylase B"/>
    <property type="match status" value="2"/>
</dbReference>
<dbReference type="EMBL" id="CP034433">
    <property type="protein sequence ID" value="AZN37873.1"/>
    <property type="molecule type" value="Genomic_DNA"/>
</dbReference>
<dbReference type="Pfam" id="PF00534">
    <property type="entry name" value="Glycos_transf_1"/>
    <property type="match status" value="1"/>
</dbReference>
<evidence type="ECO:0000313" key="3">
    <source>
        <dbReference type="EMBL" id="AZN37873.1"/>
    </source>
</evidence>
<feature type="domain" description="Glycosyltransferase subfamily 4-like N-terminal" evidence="2">
    <location>
        <begin position="16"/>
        <end position="173"/>
    </location>
</feature>
<dbReference type="InterPro" id="IPR050194">
    <property type="entry name" value="Glycosyltransferase_grp1"/>
</dbReference>
<dbReference type="Pfam" id="PF13439">
    <property type="entry name" value="Glyco_transf_4"/>
    <property type="match status" value="1"/>
</dbReference>
<keyword evidence="4" id="KW-1185">Reference proteome</keyword>
<dbReference type="PANTHER" id="PTHR45947">
    <property type="entry name" value="SULFOQUINOVOSYL TRANSFERASE SQD2"/>
    <property type="match status" value="1"/>
</dbReference>
<dbReference type="AlphaFoldDB" id="A0A3S8ZWK5"/>
<evidence type="ECO:0000259" key="2">
    <source>
        <dbReference type="Pfam" id="PF13439"/>
    </source>
</evidence>
<dbReference type="PANTHER" id="PTHR45947:SF3">
    <property type="entry name" value="SULFOQUINOVOSYL TRANSFERASE SQD2"/>
    <property type="match status" value="1"/>
</dbReference>
<dbReference type="InterPro" id="IPR028098">
    <property type="entry name" value="Glyco_trans_4-like_N"/>
</dbReference>
<accession>A0A3S8ZWK5</accession>
<gene>
    <name evidence="3" type="ORF">EJO50_16210</name>
</gene>
<feature type="domain" description="Glycosyl transferase family 1" evidence="1">
    <location>
        <begin position="188"/>
        <end position="350"/>
    </location>
</feature>
<sequence>MFMKIIHLGKFYPPEYGGIETVTFDLVEGLNDQGVKTDVLCSNKGTETKVDLINSGYQVIRAGTLAVINSTSVSLKLISELKKCIHQYDAIHIHLPNPMANLAIWLIRPDCKVYLHWHSDIVKQKHMLKLYAPWLKWLINRADGIVATSQQYADSSKWLIPNMNKVSIIPIGVADRSKHSSGVFVKNIRLENKNKKIVLSIGRSAAYKGIRYLIEACKYINDDIVVLIGGPGVEVFLPQIKKLKLESKIKIIGTIPDQQLASYYAACDVFCLPSVYRSEAYGIVQVEAMSFSKPIISCDISGSGVSWVNEHEKSGLLVPPSDPLALAQAINKLCENDALRQQMALYARNRFEQELTAEKMVSKTIRMYKEKMPVFVKNKVELFGADIVEVLFRSEPVLKTGKIKQKESTN</sequence>